<keyword evidence="3" id="KW-1185">Reference proteome</keyword>
<feature type="transmembrane region" description="Helical" evidence="1">
    <location>
        <begin position="150"/>
        <end position="176"/>
    </location>
</feature>
<dbReference type="EMBL" id="VFIA01000011">
    <property type="protein sequence ID" value="MBC3791701.1"/>
    <property type="molecule type" value="Genomic_DNA"/>
</dbReference>
<dbReference type="RefSeq" id="WP_186737492.1">
    <property type="nucleotide sequence ID" value="NZ_VFIA01000011.1"/>
</dbReference>
<gene>
    <name evidence="2" type="ORF">FH603_2209</name>
</gene>
<comment type="caution">
    <text evidence="2">The sequence shown here is derived from an EMBL/GenBank/DDBJ whole genome shotgun (WGS) entry which is preliminary data.</text>
</comment>
<evidence type="ECO:0000313" key="3">
    <source>
        <dbReference type="Proteomes" id="UP000700732"/>
    </source>
</evidence>
<feature type="transmembrane region" description="Helical" evidence="1">
    <location>
        <begin position="116"/>
        <end position="138"/>
    </location>
</feature>
<feature type="transmembrane region" description="Helical" evidence="1">
    <location>
        <begin position="64"/>
        <end position="85"/>
    </location>
</feature>
<feature type="transmembrane region" description="Helical" evidence="1">
    <location>
        <begin position="182"/>
        <end position="201"/>
    </location>
</feature>
<feature type="transmembrane region" description="Helical" evidence="1">
    <location>
        <begin position="327"/>
        <end position="346"/>
    </location>
</feature>
<reference evidence="2 3" key="1">
    <citation type="submission" date="2019-06" db="EMBL/GenBank/DDBJ databases">
        <title>Spirosoma utsteinense sp. nov. isolated from Antarctic ice-free soils.</title>
        <authorList>
            <person name="Tahon G."/>
        </authorList>
    </citation>
    <scope>NUCLEOTIDE SEQUENCE [LARGE SCALE GENOMIC DNA]</scope>
    <source>
        <strain evidence="2 3">LMG 31447</strain>
    </source>
</reference>
<keyword evidence="1" id="KW-0812">Transmembrane</keyword>
<proteinExistence type="predicted"/>
<protein>
    <submittedName>
        <fullName evidence="2">Uncharacterized protein</fullName>
    </submittedName>
</protein>
<keyword evidence="1" id="KW-0472">Membrane</keyword>
<keyword evidence="1" id="KW-1133">Transmembrane helix</keyword>
<name>A0ABR6W524_9BACT</name>
<feature type="transmembrane region" description="Helical" evidence="1">
    <location>
        <begin position="240"/>
        <end position="261"/>
    </location>
</feature>
<accession>A0ABR6W524</accession>
<organism evidence="2 3">
    <name type="scientific">Spirosoma utsteinense</name>
    <dbReference type="NCBI Taxonomy" id="2585773"/>
    <lineage>
        <taxon>Bacteria</taxon>
        <taxon>Pseudomonadati</taxon>
        <taxon>Bacteroidota</taxon>
        <taxon>Cytophagia</taxon>
        <taxon>Cytophagales</taxon>
        <taxon>Cytophagaceae</taxon>
        <taxon>Spirosoma</taxon>
    </lineage>
</organism>
<sequence>MVYSYTINMPYLDDYTFIVDCINLKIAHLTPGQLLTTVFYPHGEHIIVFARLVAMLDYLLEGELNFRTLFFIGNATLLGTIWVLYRLARQGGLSVLQTLPIFWLLLQPQFYENTLTWAICALQHVPALFFAFSAFYLLSQSSSRSFWGSLPLAFLATFSNGNGLAVLGVGLMVVTVCRSRQYTLIWLLFAAVSGGIFYYFSQFSAAAPVSGNLSHPFRVLGGFFLMSGSMGLLFTRSLTALSLIGIGLTMVFVLVSGTALIRRIAPAYWLRYAPDWLRNRIGSWSVPTGQPVSISLIAGYLYLVITLAGISFARGQGWHYGLILPRFIWFATVSLVVGYLMVMLWVKPDYRKTIGWSVVCFSIAFNTFAYWSSFAEVKTINQSLLSDFHNWRENRLLITMPANKRGNDSFYATLMEAAIREGVYKMPPAPLDLTNRRQTSQAALKALVTKDSSFSLDERRYRYLTIDPTALAPLSQQPFNQTAAYLLLRSARHTFLWPINQSRTKLSLFLVTGHPLQAGPLATIMTDMLPAASYQLGVCYAQKGQWITKYSAETMQVSASN</sequence>
<evidence type="ECO:0000313" key="2">
    <source>
        <dbReference type="EMBL" id="MBC3791701.1"/>
    </source>
</evidence>
<feature type="transmembrane region" description="Helical" evidence="1">
    <location>
        <begin position="294"/>
        <end position="315"/>
    </location>
</feature>
<evidence type="ECO:0000256" key="1">
    <source>
        <dbReference type="SAM" id="Phobius"/>
    </source>
</evidence>
<dbReference type="Proteomes" id="UP000700732">
    <property type="component" value="Unassembled WGS sequence"/>
</dbReference>
<feature type="transmembrane region" description="Helical" evidence="1">
    <location>
        <begin position="353"/>
        <end position="371"/>
    </location>
</feature>